<dbReference type="PANTHER" id="PTHR21737">
    <property type="entry name" value="POLYGLUTAMINE BINDING PROTEIN 1/MARVEL MEMBRANE-ASSOCIATING DOMAIN CONTAINING 3"/>
    <property type="match status" value="1"/>
</dbReference>
<evidence type="ECO:0000259" key="6">
    <source>
        <dbReference type="Pfam" id="PF10312"/>
    </source>
</evidence>
<dbReference type="Pfam" id="PF09732">
    <property type="entry name" value="CactinC_cactus"/>
    <property type="match status" value="1"/>
</dbReference>
<reference evidence="7 8" key="1">
    <citation type="submission" date="2016-07" db="EMBL/GenBank/DDBJ databases">
        <title>Pervasive Adenine N6-methylation of Active Genes in Fungi.</title>
        <authorList>
            <consortium name="DOE Joint Genome Institute"/>
            <person name="Mondo S.J."/>
            <person name="Dannebaum R.O."/>
            <person name="Kuo R.C."/>
            <person name="Labutti K."/>
            <person name="Haridas S."/>
            <person name="Kuo A."/>
            <person name="Salamov A."/>
            <person name="Ahrendt S.R."/>
            <person name="Lipzen A."/>
            <person name="Sullivan W."/>
            <person name="Andreopoulos W.B."/>
            <person name="Clum A."/>
            <person name="Lindquist E."/>
            <person name="Daum C."/>
            <person name="Ramamoorthy G.K."/>
            <person name="Gryganskyi A."/>
            <person name="Culley D."/>
            <person name="Magnuson J.K."/>
            <person name="James T.Y."/>
            <person name="O'Malley M.A."/>
            <person name="Stajich J.E."/>
            <person name="Spatafora J.W."/>
            <person name="Visel A."/>
            <person name="Grigoriev I.V."/>
        </authorList>
    </citation>
    <scope>NUCLEOTIDE SEQUENCE [LARGE SCALE GENOMIC DNA]</scope>
    <source>
        <strain evidence="7 8">JEL800</strain>
    </source>
</reference>
<keyword evidence="8" id="KW-1185">Reference proteome</keyword>
<feature type="domain" description="Splicing factor Cactin C-terminal" evidence="5">
    <location>
        <begin position="550"/>
        <end position="674"/>
    </location>
</feature>
<dbReference type="AlphaFoldDB" id="A0A1Y2C639"/>
<evidence type="ECO:0000259" key="5">
    <source>
        <dbReference type="Pfam" id="PF09732"/>
    </source>
</evidence>
<evidence type="ECO:0000256" key="1">
    <source>
        <dbReference type="ARBA" id="ARBA00006895"/>
    </source>
</evidence>
<feature type="domain" description="Splicing factor cactin central" evidence="6">
    <location>
        <begin position="145"/>
        <end position="343"/>
    </location>
</feature>
<feature type="coiled-coil region" evidence="3">
    <location>
        <begin position="482"/>
        <end position="545"/>
    </location>
</feature>
<dbReference type="PANTHER" id="PTHR21737:SF4">
    <property type="entry name" value="SPLICING FACTOR CACTIN"/>
    <property type="match status" value="1"/>
</dbReference>
<evidence type="ECO:0000256" key="3">
    <source>
        <dbReference type="SAM" id="Coils"/>
    </source>
</evidence>
<dbReference type="InterPro" id="IPR019134">
    <property type="entry name" value="Cactin_C"/>
</dbReference>
<dbReference type="SMART" id="SM01050">
    <property type="entry name" value="CactinC_cactus"/>
    <property type="match status" value="1"/>
</dbReference>
<protein>
    <recommendedName>
        <fullName evidence="2">Splicing factor Cactin</fullName>
    </recommendedName>
</protein>
<dbReference type="Pfam" id="PF10312">
    <property type="entry name" value="Cactin_mid"/>
    <property type="match status" value="1"/>
</dbReference>
<sequence length="674" mass="77839">MGSDKKKKKDKDKKKKHKRHDSSDSSSDSDAERDRKRAKRKEDKALLKQELQVQKEAQIAEQMAAQLGYSNADNPFGDTKLHSKFVWVKKREKEMKDGVSTEDRLRRDQEKRGEVETELERLKALRNQRELDLQLREQEQARLRREQDREALGDWERREDVFHWQQAKTRAKIRISEGRAKPIDLLAINVSLATDTELAQEFNALGYEMDTDEPYLIFNNLNLDEVQDLHKDILLYRELETNPENKPFWESLLIVCDDELRRLERQRDELRGVRGRMSKHEIGVQEDITAMLSNKTYAQLQTIQGQVERRLSGESGPVDVEFWEAVLKALVVWKAKARLRDMHKGFLEVRLKSLKEQAAATKADGSGGGGSSSSGYAPPAYMKTSATASVSADKVPVKLGRSLLVGSSAAAAKEAAEKAAKALKEMESVSAARSAWDAESNAIAKHEEGFVEKYDPSMSPLITDDLMREDRTLEILDEDEDYEDLMNRRRAILQEIAKAAAEAASSTDTSKESVAFEEAFIKHAADEMEEDEEAFTEEAKLAVDKTTYLWQDKYRPRKPRFFNRVHTGFEWNKYNQTHYDSDNPPPKVVQGYKFNIFYPDLIDKTKTPTYRIEKDEGYPDTVILRFIASAPYEDIAFRIVKKEWEYSHKNGFRSSFDRGVLQLHFHFKRQFYRR</sequence>
<dbReference type="EMBL" id="MCGO01000028">
    <property type="protein sequence ID" value="ORY42499.1"/>
    <property type="molecule type" value="Genomic_DNA"/>
</dbReference>
<name>A0A1Y2C639_9FUNG</name>
<dbReference type="OrthoDB" id="265955at2759"/>
<evidence type="ECO:0000313" key="7">
    <source>
        <dbReference type="EMBL" id="ORY42499.1"/>
    </source>
</evidence>
<dbReference type="GO" id="GO:0045292">
    <property type="term" value="P:mRNA cis splicing, via spliceosome"/>
    <property type="evidence" value="ECO:0007669"/>
    <property type="project" value="TreeGrafter"/>
</dbReference>
<comment type="similarity">
    <text evidence="1">Belongs to the CACTIN family.</text>
</comment>
<dbReference type="GO" id="GO:0005737">
    <property type="term" value="C:cytoplasm"/>
    <property type="evidence" value="ECO:0007669"/>
    <property type="project" value="TreeGrafter"/>
</dbReference>
<evidence type="ECO:0000256" key="4">
    <source>
        <dbReference type="SAM" id="MobiDB-lite"/>
    </source>
</evidence>
<evidence type="ECO:0000256" key="2">
    <source>
        <dbReference type="ARBA" id="ARBA00034534"/>
    </source>
</evidence>
<proteinExistence type="inferred from homology"/>
<feature type="region of interest" description="Disordered" evidence="4">
    <location>
        <begin position="1"/>
        <end position="49"/>
    </location>
</feature>
<dbReference type="Proteomes" id="UP000193642">
    <property type="component" value="Unassembled WGS sequence"/>
</dbReference>
<gene>
    <name evidence="7" type="ORF">BCR33DRAFT_766960</name>
</gene>
<feature type="compositionally biased region" description="Basic and acidic residues" evidence="4">
    <location>
        <begin position="30"/>
        <end position="47"/>
    </location>
</feature>
<evidence type="ECO:0000313" key="8">
    <source>
        <dbReference type="Proteomes" id="UP000193642"/>
    </source>
</evidence>
<accession>A0A1Y2C639</accession>
<dbReference type="GO" id="GO:0005681">
    <property type="term" value="C:spliceosomal complex"/>
    <property type="evidence" value="ECO:0007669"/>
    <property type="project" value="TreeGrafter"/>
</dbReference>
<dbReference type="STRING" id="329046.A0A1Y2C639"/>
<organism evidence="7 8">
    <name type="scientific">Rhizoclosmatium globosum</name>
    <dbReference type="NCBI Taxonomy" id="329046"/>
    <lineage>
        <taxon>Eukaryota</taxon>
        <taxon>Fungi</taxon>
        <taxon>Fungi incertae sedis</taxon>
        <taxon>Chytridiomycota</taxon>
        <taxon>Chytridiomycota incertae sedis</taxon>
        <taxon>Chytridiomycetes</taxon>
        <taxon>Chytridiales</taxon>
        <taxon>Chytriomycetaceae</taxon>
        <taxon>Rhizoclosmatium</taxon>
    </lineage>
</organism>
<comment type="caution">
    <text evidence="7">The sequence shown here is derived from an EMBL/GenBank/DDBJ whole genome shotgun (WGS) entry which is preliminary data.</text>
</comment>
<feature type="compositionally biased region" description="Basic residues" evidence="4">
    <location>
        <begin position="1"/>
        <end position="20"/>
    </location>
</feature>
<keyword evidence="3" id="KW-0175">Coiled coil</keyword>
<dbReference type="InterPro" id="IPR018816">
    <property type="entry name" value="Cactin_central"/>
</dbReference>